<evidence type="ECO:0000259" key="1">
    <source>
        <dbReference type="Pfam" id="PF09353"/>
    </source>
</evidence>
<organism evidence="2 3">
    <name type="scientific">Micractinium conductrix</name>
    <dbReference type="NCBI Taxonomy" id="554055"/>
    <lineage>
        <taxon>Eukaryota</taxon>
        <taxon>Viridiplantae</taxon>
        <taxon>Chlorophyta</taxon>
        <taxon>core chlorophytes</taxon>
        <taxon>Trebouxiophyceae</taxon>
        <taxon>Chlorellales</taxon>
        <taxon>Chlorellaceae</taxon>
        <taxon>Chlorella clade</taxon>
        <taxon>Micractinium</taxon>
    </lineage>
</organism>
<dbReference type="GO" id="GO:0016301">
    <property type="term" value="F:kinase activity"/>
    <property type="evidence" value="ECO:0007669"/>
    <property type="project" value="UniProtKB-KW"/>
</dbReference>
<evidence type="ECO:0000313" key="2">
    <source>
        <dbReference type="EMBL" id="PSC75462.1"/>
    </source>
</evidence>
<accession>A0A2P6VMX9</accession>
<dbReference type="InterPro" id="IPR018962">
    <property type="entry name" value="DUF1995"/>
</dbReference>
<dbReference type="PANTHER" id="PTHR35509">
    <property type="entry name" value="DOMAIN PROTEIN, PUTATIVE (DUF1995)-RELATED"/>
    <property type="match status" value="1"/>
</dbReference>
<protein>
    <submittedName>
        <fullName evidence="2">Adenylate kinase</fullName>
    </submittedName>
</protein>
<dbReference type="OrthoDB" id="538001at2759"/>
<name>A0A2P6VMX9_9CHLO</name>
<dbReference type="SUPFAM" id="SSF52343">
    <property type="entry name" value="Ferredoxin reductase-like, C-terminal NADP-linked domain"/>
    <property type="match status" value="1"/>
</dbReference>
<dbReference type="InterPro" id="IPR053021">
    <property type="entry name" value="Chloroplast_ADK"/>
</dbReference>
<reference evidence="2 3" key="1">
    <citation type="journal article" date="2018" name="Plant J.">
        <title>Genome sequences of Chlorella sorokiniana UTEX 1602 and Micractinium conductrix SAG 241.80: implications to maltose excretion by a green alga.</title>
        <authorList>
            <person name="Arriola M.B."/>
            <person name="Velmurugan N."/>
            <person name="Zhang Y."/>
            <person name="Plunkett M.H."/>
            <person name="Hondzo H."/>
            <person name="Barney B.M."/>
        </authorList>
    </citation>
    <scope>NUCLEOTIDE SEQUENCE [LARGE SCALE GENOMIC DNA]</scope>
    <source>
        <strain evidence="2 3">SAG 241.80</strain>
    </source>
</reference>
<feature type="domain" description="DUF1995" evidence="1">
    <location>
        <begin position="356"/>
        <end position="597"/>
    </location>
</feature>
<keyword evidence="2" id="KW-0418">Kinase</keyword>
<keyword evidence="3" id="KW-1185">Reference proteome</keyword>
<dbReference type="Pfam" id="PF09353">
    <property type="entry name" value="DUF1995"/>
    <property type="match status" value="1"/>
</dbReference>
<dbReference type="PANTHER" id="PTHR35509:SF6">
    <property type="entry name" value="ADENYLATE KINASE"/>
    <property type="match status" value="1"/>
</dbReference>
<keyword evidence="2" id="KW-0808">Transferase</keyword>
<proteinExistence type="predicted"/>
<evidence type="ECO:0000313" key="3">
    <source>
        <dbReference type="Proteomes" id="UP000239649"/>
    </source>
</evidence>
<dbReference type="STRING" id="554055.A0A2P6VMX9"/>
<dbReference type="AlphaFoldDB" id="A0A2P6VMX9"/>
<gene>
    <name evidence="2" type="ORF">C2E20_1163</name>
</gene>
<dbReference type="InterPro" id="IPR039261">
    <property type="entry name" value="FNR_nucleotide-bd"/>
</dbReference>
<dbReference type="EMBL" id="LHPF02000002">
    <property type="protein sequence ID" value="PSC75462.1"/>
    <property type="molecule type" value="Genomic_DNA"/>
</dbReference>
<dbReference type="Proteomes" id="UP000239649">
    <property type="component" value="Unassembled WGS sequence"/>
</dbReference>
<comment type="caution">
    <text evidence="2">The sequence shown here is derived from an EMBL/GenBank/DDBJ whole genome shotgun (WGS) entry which is preliminary data.</text>
</comment>
<dbReference type="Gene3D" id="3.40.50.80">
    <property type="entry name" value="Nucleotide-binding domain of ferredoxin-NADP reductase (FNR) module"/>
    <property type="match status" value="1"/>
</dbReference>
<sequence length="612" mass="64801">MAAHASAALGGGGASGGGGLAGLAQRAQERPQEVEWLRATVVENKEASADGSARTLLLSVEDAVTFLEGRKVRHVQEKRRWVDEYTVPGQFVAVRYCASGGSTEGCSELRVARCLQSLASSPYEARRDSALLDASLVELLVSRAGDEDERTLAELGPGSMIDVSAVAGDGFASLFNQSINLAAAMENGHPLVMLCAGSRGIAPVRAALSWTPVLAHASNSCVALYYVADSPSSAAYLVEWDTWREAGAQVHPLYRQLEGSGNGGPPSEEVLLERALFGGERGLAAVLGGAHARDAAVLMSGLEGEAAAHLTRRLSAAGVPSERIMLCDSAVEGSAANSTLTAPLPTRLNTIPHSRETRQYFYRDLKEGVMAAVAAGELRMIARCTIPELNTEFDVYRVGTLLEMVRDVVTALAADGRTVKVCVQQPLGEGVFQGMPLSLNGVMRIMGQMDWGEAKDRVKLGNLGASEVNDADAFVCISPQNIVGHSVMPLVEEMAAAAGVANKAMVLINPKLTDVQSAAGVGSVRGRQGRLDFARTFITAYHLRLLYKGVTMHPIMGALRCSYGGPWEVFRRVQLGPGEEEFVPIGAFEGEPTPPQITDAFKQAWAKAAASA</sequence>